<sequence>MQYVASHTTIPVPRVYAVHTEPNDFIYIEMAYVRGEDLESVWGDLSADQMNSIFADLKRHMSSLRGLQPPAQGVVSSALGFPPYDCRIGNRFFGPMAHDEFHSLVRGTASLEDIAFILSEEVATIHTRRYQTHFAHADLCPRNIIVRGGRIAANLDWAFAGWYPEYWDLTKAHYNLFHGQGRWEEYLRLVMPCYEMELRAERVLGDRMVEPGSAINWYRDGVRGKSGGSAPAAAWLQATAGRKPVDLWTLALCCVESVTLSIDMI</sequence>
<name>A0AB34FUZ4_9HYPO</name>
<dbReference type="Gene3D" id="3.90.1200.10">
    <property type="match status" value="1"/>
</dbReference>
<dbReference type="EMBL" id="JAQHRD010000003">
    <property type="protein sequence ID" value="KAJ6442949.1"/>
    <property type="molecule type" value="Genomic_DNA"/>
</dbReference>
<evidence type="ECO:0000313" key="2">
    <source>
        <dbReference type="EMBL" id="KAJ6442949.1"/>
    </source>
</evidence>
<dbReference type="SUPFAM" id="SSF56112">
    <property type="entry name" value="Protein kinase-like (PK-like)"/>
    <property type="match status" value="1"/>
</dbReference>
<accession>A0AB34FUZ4</accession>
<proteinExistence type="predicted"/>
<evidence type="ECO:0000313" key="3">
    <source>
        <dbReference type="Proteomes" id="UP001163105"/>
    </source>
</evidence>
<dbReference type="PANTHER" id="PTHR21310">
    <property type="entry name" value="AMINOGLYCOSIDE PHOSPHOTRANSFERASE-RELATED-RELATED"/>
    <property type="match status" value="1"/>
</dbReference>
<dbReference type="AlphaFoldDB" id="A0AB34FUZ4"/>
<keyword evidence="3" id="KW-1185">Reference proteome</keyword>
<feature type="domain" description="Aminoglycoside phosphotransferase" evidence="1">
    <location>
        <begin position="1"/>
        <end position="178"/>
    </location>
</feature>
<dbReference type="InterPro" id="IPR051678">
    <property type="entry name" value="AGP_Transferase"/>
</dbReference>
<dbReference type="Proteomes" id="UP001163105">
    <property type="component" value="Unassembled WGS sequence"/>
</dbReference>
<comment type="caution">
    <text evidence="2">The sequence shown here is derived from an EMBL/GenBank/DDBJ whole genome shotgun (WGS) entry which is preliminary data.</text>
</comment>
<gene>
    <name evidence="2" type="ORF">O9K51_04128</name>
</gene>
<dbReference type="PANTHER" id="PTHR21310:SF15">
    <property type="entry name" value="AMINOGLYCOSIDE PHOSPHOTRANSFERASE DOMAIN-CONTAINING PROTEIN"/>
    <property type="match status" value="1"/>
</dbReference>
<evidence type="ECO:0000259" key="1">
    <source>
        <dbReference type="Pfam" id="PF01636"/>
    </source>
</evidence>
<reference evidence="2" key="1">
    <citation type="submission" date="2023-01" db="EMBL/GenBank/DDBJ databases">
        <title>The growth and conidiation of Purpureocillium lavendulum are regulated by nitrogen source and histone H3K14 acetylation.</title>
        <authorList>
            <person name="Tang P."/>
            <person name="Han J."/>
            <person name="Zhang C."/>
            <person name="Tang P."/>
            <person name="Qi F."/>
            <person name="Zhang K."/>
            <person name="Liang L."/>
        </authorList>
    </citation>
    <scope>NUCLEOTIDE SEQUENCE</scope>
    <source>
        <strain evidence="2">YMF1.00683</strain>
    </source>
</reference>
<dbReference type="InterPro" id="IPR011009">
    <property type="entry name" value="Kinase-like_dom_sf"/>
</dbReference>
<dbReference type="Pfam" id="PF01636">
    <property type="entry name" value="APH"/>
    <property type="match status" value="1"/>
</dbReference>
<organism evidence="2 3">
    <name type="scientific">Purpureocillium lavendulum</name>
    <dbReference type="NCBI Taxonomy" id="1247861"/>
    <lineage>
        <taxon>Eukaryota</taxon>
        <taxon>Fungi</taxon>
        <taxon>Dikarya</taxon>
        <taxon>Ascomycota</taxon>
        <taxon>Pezizomycotina</taxon>
        <taxon>Sordariomycetes</taxon>
        <taxon>Hypocreomycetidae</taxon>
        <taxon>Hypocreales</taxon>
        <taxon>Ophiocordycipitaceae</taxon>
        <taxon>Purpureocillium</taxon>
    </lineage>
</organism>
<protein>
    <submittedName>
        <fullName evidence="2">Chitinase 18-4</fullName>
    </submittedName>
</protein>
<dbReference type="InterPro" id="IPR002575">
    <property type="entry name" value="Aminoglycoside_PTrfase"/>
</dbReference>